<proteinExistence type="predicted"/>
<evidence type="ECO:0000313" key="2">
    <source>
        <dbReference type="Proteomes" id="UP001552299"/>
    </source>
</evidence>
<organism evidence="1 2">
    <name type="scientific">Dendrobium thyrsiflorum</name>
    <name type="common">Pinecone-like raceme dendrobium</name>
    <name type="synonym">Orchid</name>
    <dbReference type="NCBI Taxonomy" id="117978"/>
    <lineage>
        <taxon>Eukaryota</taxon>
        <taxon>Viridiplantae</taxon>
        <taxon>Streptophyta</taxon>
        <taxon>Embryophyta</taxon>
        <taxon>Tracheophyta</taxon>
        <taxon>Spermatophyta</taxon>
        <taxon>Magnoliopsida</taxon>
        <taxon>Liliopsida</taxon>
        <taxon>Asparagales</taxon>
        <taxon>Orchidaceae</taxon>
        <taxon>Epidendroideae</taxon>
        <taxon>Malaxideae</taxon>
        <taxon>Dendrobiinae</taxon>
        <taxon>Dendrobium</taxon>
    </lineage>
</organism>
<sequence>MWLVVWEEEVVGENRWFGWEKGEEASGLGGGKVGGGQFGGKEEAGGLLIAKDCGPPGKQIMPPLTFKYGAEWNGKQLQTDLPAGEQTYNTRKIAKITADGEPRRNLTSEMTTNSRKEFHPEILSGNIFAAATTGKLSTRTGESGGLISKASVAEWTDEQLEKLFSDYEDDLDLVRPAI</sequence>
<dbReference type="Proteomes" id="UP001552299">
    <property type="component" value="Unassembled WGS sequence"/>
</dbReference>
<accession>A0ABD0V958</accession>
<gene>
    <name evidence="1" type="ORF">M5K25_011174</name>
</gene>
<comment type="caution">
    <text evidence="1">The sequence shown here is derived from an EMBL/GenBank/DDBJ whole genome shotgun (WGS) entry which is preliminary data.</text>
</comment>
<reference evidence="1 2" key="1">
    <citation type="journal article" date="2024" name="Plant Biotechnol. J.">
        <title>Dendrobium thyrsiflorum genome and its molecular insights into genes involved in important horticultural traits.</title>
        <authorList>
            <person name="Chen B."/>
            <person name="Wang J.Y."/>
            <person name="Zheng P.J."/>
            <person name="Li K.L."/>
            <person name="Liang Y.M."/>
            <person name="Chen X.F."/>
            <person name="Zhang C."/>
            <person name="Zhao X."/>
            <person name="He X."/>
            <person name="Zhang G.Q."/>
            <person name="Liu Z.J."/>
            <person name="Xu Q."/>
        </authorList>
    </citation>
    <scope>NUCLEOTIDE SEQUENCE [LARGE SCALE GENOMIC DNA]</scope>
    <source>
        <strain evidence="1">GZMU011</strain>
    </source>
</reference>
<dbReference type="EMBL" id="JANQDX010000009">
    <property type="protein sequence ID" value="KAL0919101.1"/>
    <property type="molecule type" value="Genomic_DNA"/>
</dbReference>
<keyword evidence="2" id="KW-1185">Reference proteome</keyword>
<protein>
    <submittedName>
        <fullName evidence="1">Uncharacterized protein</fullName>
    </submittedName>
</protein>
<evidence type="ECO:0000313" key="1">
    <source>
        <dbReference type="EMBL" id="KAL0919101.1"/>
    </source>
</evidence>
<name>A0ABD0V958_DENTH</name>
<dbReference type="AlphaFoldDB" id="A0ABD0V958"/>